<reference evidence="2 3" key="1">
    <citation type="submission" date="2018-01" db="EMBL/GenBank/DDBJ databases">
        <title>The draft genome of Hanstruepera neustonica JCM19743.</title>
        <authorList>
            <person name="He R.-H."/>
            <person name="Du Z.-J."/>
        </authorList>
    </citation>
    <scope>NUCLEOTIDE SEQUENCE [LARGE SCALE GENOMIC DNA]</scope>
    <source>
        <strain evidence="2 3">JCM19743</strain>
    </source>
</reference>
<dbReference type="EMBL" id="POWF01000008">
    <property type="protein sequence ID" value="PNQ72508.1"/>
    <property type="molecule type" value="Genomic_DNA"/>
</dbReference>
<comment type="caution">
    <text evidence="2">The sequence shown here is derived from an EMBL/GenBank/DDBJ whole genome shotgun (WGS) entry which is preliminary data.</text>
</comment>
<evidence type="ECO:0000259" key="1">
    <source>
        <dbReference type="Pfam" id="PF12728"/>
    </source>
</evidence>
<dbReference type="OrthoDB" id="1202559at2"/>
<sequence length="89" mass="10009">MPMGNKPNPERPQSATLIMDAQMIANEAWYTTGDIMQLFKISRSSVYRLRMSKQLPSCQLGGTIVFPKSLINKVLLDKALSQAKGFFEE</sequence>
<protein>
    <recommendedName>
        <fullName evidence="1">Helix-turn-helix domain-containing protein</fullName>
    </recommendedName>
</protein>
<dbReference type="AlphaFoldDB" id="A0A2K1DWV2"/>
<gene>
    <name evidence="2" type="ORF">C1T31_12030</name>
</gene>
<dbReference type="Pfam" id="PF12728">
    <property type="entry name" value="HTH_17"/>
    <property type="match status" value="1"/>
</dbReference>
<evidence type="ECO:0000313" key="3">
    <source>
        <dbReference type="Proteomes" id="UP000236641"/>
    </source>
</evidence>
<evidence type="ECO:0000313" key="2">
    <source>
        <dbReference type="EMBL" id="PNQ72508.1"/>
    </source>
</evidence>
<proteinExistence type="predicted"/>
<dbReference type="Proteomes" id="UP000236641">
    <property type="component" value="Unassembled WGS sequence"/>
</dbReference>
<organism evidence="2 3">
    <name type="scientific">Hanstruepera neustonica</name>
    <dbReference type="NCBI Taxonomy" id="1445657"/>
    <lineage>
        <taxon>Bacteria</taxon>
        <taxon>Pseudomonadati</taxon>
        <taxon>Bacteroidota</taxon>
        <taxon>Flavobacteriia</taxon>
        <taxon>Flavobacteriales</taxon>
        <taxon>Flavobacteriaceae</taxon>
        <taxon>Hanstruepera</taxon>
    </lineage>
</organism>
<feature type="domain" description="Helix-turn-helix" evidence="1">
    <location>
        <begin position="29"/>
        <end position="74"/>
    </location>
</feature>
<dbReference type="InterPro" id="IPR041657">
    <property type="entry name" value="HTH_17"/>
</dbReference>
<keyword evidence="3" id="KW-1185">Reference proteome</keyword>
<name>A0A2K1DWV2_9FLAO</name>
<accession>A0A2K1DWV2</accession>